<comment type="similarity">
    <text evidence="2">Belongs to the ACC deaminase/D-cysteine desulfhydrase family.</text>
</comment>
<feature type="active site" description="Nucleophile" evidence="4">
    <location>
        <position position="73"/>
    </location>
</feature>
<dbReference type="AlphaFoldDB" id="A0A6N7XKJ9"/>
<keyword evidence="3 5" id="KW-0663">Pyridoxal phosphate</keyword>
<accession>A0A6N7XKJ9</accession>
<dbReference type="RefSeq" id="WP_154441561.1">
    <property type="nucleotide sequence ID" value="NZ_JAHLPJ010000001.1"/>
</dbReference>
<sequence>MRLPEKFNFANLPTKIEKLSRLSEELGKEIYIKRDDQTGGEISGNKIRKLEYAVREAIDNGCNYLITCGGIQSNHARATAAVARKLGMEVYLVLRGNQDSELEGNYFLDKILGAKIKLVAPEEFNSHIENIMENIKKELEKEGYKPYIIPMGASNGVGSLGYCAAVEEILSQEKELGIKFDAIVSTVGSGGTYAGLYYGNYIKDNNAVVYGINICDDAEYFKNIVLKLFKGISIYTGEEIHVDKKDIDILDGYIGSGYALSNENEIEFIHKLAKLEGLILDPVYTGKAMYGLVEEIKKGTFDNHKNILFIHTGGIFGWNSVARSMVK</sequence>
<dbReference type="InterPro" id="IPR036052">
    <property type="entry name" value="TrpB-like_PALP_sf"/>
</dbReference>
<evidence type="ECO:0000256" key="5">
    <source>
        <dbReference type="PIRSR" id="PIRSR006278-2"/>
    </source>
</evidence>
<evidence type="ECO:0000256" key="1">
    <source>
        <dbReference type="ARBA" id="ARBA00001933"/>
    </source>
</evidence>
<evidence type="ECO:0000256" key="3">
    <source>
        <dbReference type="ARBA" id="ARBA00022898"/>
    </source>
</evidence>
<dbReference type="Pfam" id="PF00291">
    <property type="entry name" value="PALP"/>
    <property type="match status" value="1"/>
</dbReference>
<name>A0A6N7XKJ9_9FIRM</name>
<evidence type="ECO:0000256" key="4">
    <source>
        <dbReference type="PIRSR" id="PIRSR006278-1"/>
    </source>
</evidence>
<feature type="modified residue" description="N6-(pyridoxal phosphate)lysine" evidence="5">
    <location>
        <position position="46"/>
    </location>
</feature>
<dbReference type="EMBL" id="VUNQ01000036">
    <property type="protein sequence ID" value="MSU02569.1"/>
    <property type="molecule type" value="Genomic_DNA"/>
</dbReference>
<dbReference type="Gene3D" id="3.40.50.1100">
    <property type="match status" value="2"/>
</dbReference>
<evidence type="ECO:0000313" key="7">
    <source>
        <dbReference type="EMBL" id="MSU02569.1"/>
    </source>
</evidence>
<comment type="caution">
    <text evidence="7">The sequence shown here is derived from an EMBL/GenBank/DDBJ whole genome shotgun (WGS) entry which is preliminary data.</text>
</comment>
<evidence type="ECO:0000259" key="6">
    <source>
        <dbReference type="Pfam" id="PF00291"/>
    </source>
</evidence>
<reference evidence="7 8" key="1">
    <citation type="submission" date="2019-09" db="EMBL/GenBank/DDBJ databases">
        <title>In-depth cultivation of the pig gut microbiome towards novel bacterial diversity and tailored functional studies.</title>
        <authorList>
            <person name="Wylensek D."/>
            <person name="Hitch T.C.A."/>
            <person name="Clavel T."/>
        </authorList>
    </citation>
    <scope>NUCLEOTIDE SEQUENCE [LARGE SCALE GENOMIC DNA]</scope>
    <source>
        <strain evidence="7 8">WCA3-693-APC-4?</strain>
    </source>
</reference>
<dbReference type="PANTHER" id="PTHR43780">
    <property type="entry name" value="1-AMINOCYCLOPROPANE-1-CARBOXYLATE DEAMINASE-RELATED"/>
    <property type="match status" value="1"/>
</dbReference>
<feature type="domain" description="Tryptophan synthase beta chain-like PALP" evidence="6">
    <location>
        <begin position="11"/>
        <end position="313"/>
    </location>
</feature>
<protein>
    <submittedName>
        <fullName evidence="7">D-cysteine desulfhydrase family protein</fullName>
    </submittedName>
</protein>
<dbReference type="InterPro" id="IPR001926">
    <property type="entry name" value="TrpB-like_PALP"/>
</dbReference>
<dbReference type="InterPro" id="IPR027278">
    <property type="entry name" value="ACCD_DCysDesulf"/>
</dbReference>
<dbReference type="Proteomes" id="UP000469523">
    <property type="component" value="Unassembled WGS sequence"/>
</dbReference>
<dbReference type="NCBIfam" id="TIGR01275">
    <property type="entry name" value="ACC_deam_rel"/>
    <property type="match status" value="1"/>
</dbReference>
<gene>
    <name evidence="7" type="ORF">FYJ83_14000</name>
</gene>
<evidence type="ECO:0000256" key="2">
    <source>
        <dbReference type="ARBA" id="ARBA00008639"/>
    </source>
</evidence>
<comment type="cofactor">
    <cofactor evidence="1">
        <name>pyridoxal 5'-phosphate</name>
        <dbReference type="ChEBI" id="CHEBI:597326"/>
    </cofactor>
</comment>
<dbReference type="InterPro" id="IPR005966">
    <property type="entry name" value="D-Cys_desShydrase"/>
</dbReference>
<dbReference type="GO" id="GO:1901605">
    <property type="term" value="P:alpha-amino acid metabolic process"/>
    <property type="evidence" value="ECO:0007669"/>
    <property type="project" value="UniProtKB-ARBA"/>
</dbReference>
<keyword evidence="8" id="KW-1185">Reference proteome</keyword>
<evidence type="ECO:0000313" key="8">
    <source>
        <dbReference type="Proteomes" id="UP000469523"/>
    </source>
</evidence>
<organism evidence="7 8">
    <name type="scientific">Tissierella pigra</name>
    <dbReference type="NCBI Taxonomy" id="2607614"/>
    <lineage>
        <taxon>Bacteria</taxon>
        <taxon>Bacillati</taxon>
        <taxon>Bacillota</taxon>
        <taxon>Tissierellia</taxon>
        <taxon>Tissierellales</taxon>
        <taxon>Tissierellaceae</taxon>
        <taxon>Tissierella</taxon>
    </lineage>
</organism>
<dbReference type="SUPFAM" id="SSF53686">
    <property type="entry name" value="Tryptophan synthase beta subunit-like PLP-dependent enzymes"/>
    <property type="match status" value="1"/>
</dbReference>
<dbReference type="GO" id="GO:0019148">
    <property type="term" value="F:D-cysteine desulfhydrase activity"/>
    <property type="evidence" value="ECO:0007669"/>
    <property type="project" value="TreeGrafter"/>
</dbReference>
<dbReference type="PANTHER" id="PTHR43780:SF2">
    <property type="entry name" value="1-AMINOCYCLOPROPANE-1-CARBOXYLATE DEAMINASE-RELATED"/>
    <property type="match status" value="1"/>
</dbReference>
<proteinExistence type="inferred from homology"/>
<dbReference type="PIRSF" id="PIRSF006278">
    <property type="entry name" value="ACCD_DCysDesulf"/>
    <property type="match status" value="1"/>
</dbReference>